<evidence type="ECO:0000313" key="2">
    <source>
        <dbReference type="EMBL" id="CEP61396.1"/>
    </source>
</evidence>
<dbReference type="HOGENOM" id="CLU_2184440_0_0_1"/>
<dbReference type="GeneID" id="34684819"/>
<protein>
    <submittedName>
        <fullName evidence="2">LALA0S03e01926g1_1</fullName>
    </submittedName>
</protein>
<reference evidence="2 3" key="1">
    <citation type="submission" date="2014-12" db="EMBL/GenBank/DDBJ databases">
        <authorList>
            <person name="Neuveglise Cecile"/>
        </authorList>
    </citation>
    <scope>NUCLEOTIDE SEQUENCE [LARGE SCALE GENOMIC DNA]</scope>
    <source>
        <strain evidence="2 3">CBS 12615</strain>
    </source>
</reference>
<gene>
    <name evidence="2" type="ORF">LALA0_S03e01926g</name>
</gene>
<accession>A0A0C7N456</accession>
<dbReference type="EMBL" id="LN736362">
    <property type="protein sequence ID" value="CEP61396.1"/>
    <property type="molecule type" value="Genomic_DNA"/>
</dbReference>
<sequence length="109" mass="12081">MCSLLSKITRHHHRSGVRFSLTSFKKRLMPGSTLQQDSDPRSSESHAQSKAEALPKQLLSELLSLQDEIISLHTQLKTDNAQIRKDVSEFCSIGNDDVHAATEPSVEGP</sequence>
<evidence type="ECO:0000256" key="1">
    <source>
        <dbReference type="SAM" id="MobiDB-lite"/>
    </source>
</evidence>
<name>A0A0C7N456_9SACH</name>
<feature type="region of interest" description="Disordered" evidence="1">
    <location>
        <begin position="28"/>
        <end position="52"/>
    </location>
</feature>
<dbReference type="RefSeq" id="XP_022627630.1">
    <property type="nucleotide sequence ID" value="XM_022773125.1"/>
</dbReference>
<organism evidence="2 3">
    <name type="scientific">Lachancea lanzarotensis</name>
    <dbReference type="NCBI Taxonomy" id="1245769"/>
    <lineage>
        <taxon>Eukaryota</taxon>
        <taxon>Fungi</taxon>
        <taxon>Dikarya</taxon>
        <taxon>Ascomycota</taxon>
        <taxon>Saccharomycotina</taxon>
        <taxon>Saccharomycetes</taxon>
        <taxon>Saccharomycetales</taxon>
        <taxon>Saccharomycetaceae</taxon>
        <taxon>Lachancea</taxon>
    </lineage>
</organism>
<dbReference type="Pfam" id="PF23482">
    <property type="entry name" value="YLR146W-A"/>
    <property type="match status" value="1"/>
</dbReference>
<proteinExistence type="predicted"/>
<dbReference type="Proteomes" id="UP000054304">
    <property type="component" value="Unassembled WGS sequence"/>
</dbReference>
<dbReference type="InterPro" id="IPR057785">
    <property type="entry name" value="YLR146W-A-like"/>
</dbReference>
<keyword evidence="3" id="KW-1185">Reference proteome</keyword>
<dbReference type="AlphaFoldDB" id="A0A0C7N456"/>
<feature type="compositionally biased region" description="Basic and acidic residues" evidence="1">
    <location>
        <begin position="38"/>
        <end position="49"/>
    </location>
</feature>
<evidence type="ECO:0000313" key="3">
    <source>
        <dbReference type="Proteomes" id="UP000054304"/>
    </source>
</evidence>
<dbReference type="OrthoDB" id="4036582at2759"/>